<evidence type="ECO:0000313" key="3">
    <source>
        <dbReference type="Proteomes" id="UP000078237"/>
    </source>
</evidence>
<dbReference type="STRING" id="100816.A0A175WAP4"/>
<dbReference type="VEuPathDB" id="FungiDB:MMYC01_203438"/>
<organism evidence="2 3">
    <name type="scientific">Madurella mycetomatis</name>
    <dbReference type="NCBI Taxonomy" id="100816"/>
    <lineage>
        <taxon>Eukaryota</taxon>
        <taxon>Fungi</taxon>
        <taxon>Dikarya</taxon>
        <taxon>Ascomycota</taxon>
        <taxon>Pezizomycotina</taxon>
        <taxon>Sordariomycetes</taxon>
        <taxon>Sordariomycetidae</taxon>
        <taxon>Sordariales</taxon>
        <taxon>Sordariales incertae sedis</taxon>
        <taxon>Madurella</taxon>
    </lineage>
</organism>
<feature type="transmembrane region" description="Helical" evidence="1">
    <location>
        <begin position="60"/>
        <end position="83"/>
    </location>
</feature>
<protein>
    <submittedName>
        <fullName evidence="2">Uncharacterized protein</fullName>
    </submittedName>
</protein>
<proteinExistence type="predicted"/>
<feature type="transmembrane region" description="Helical" evidence="1">
    <location>
        <begin position="7"/>
        <end position="29"/>
    </location>
</feature>
<gene>
    <name evidence="2" type="ORF">MMYC01_203438</name>
</gene>
<dbReference type="Proteomes" id="UP000078237">
    <property type="component" value="Unassembled WGS sequence"/>
</dbReference>
<evidence type="ECO:0000256" key="1">
    <source>
        <dbReference type="SAM" id="Phobius"/>
    </source>
</evidence>
<comment type="caution">
    <text evidence="2">The sequence shown here is derived from an EMBL/GenBank/DDBJ whole genome shotgun (WGS) entry which is preliminary data.</text>
</comment>
<reference evidence="2 3" key="1">
    <citation type="journal article" date="2016" name="Genome Announc.">
        <title>Genome Sequence of Madurella mycetomatis mm55, Isolated from a Human Mycetoma Case in Sudan.</title>
        <authorList>
            <person name="Smit S."/>
            <person name="Derks M.F."/>
            <person name="Bervoets S."/>
            <person name="Fahal A."/>
            <person name="van Leeuwen W."/>
            <person name="van Belkum A."/>
            <person name="van de Sande W.W."/>
        </authorList>
    </citation>
    <scope>NUCLEOTIDE SEQUENCE [LARGE SCALE GENOMIC DNA]</scope>
    <source>
        <strain evidence="3">mm55</strain>
    </source>
</reference>
<evidence type="ECO:0000313" key="2">
    <source>
        <dbReference type="EMBL" id="KXX80024.1"/>
    </source>
</evidence>
<sequence>MEVGMRIFWRAVGLGSVPFVPFVGATALYKSFTKILTAINTIWRIPGYSALIQNPGNHNLILQGCFNVIVVVLKLIAGITLLYESIFWEYNNHRGKVMDQPMLKRLMHAFERSEGRKRMSNHLTAVITSGNAYSKEKCMRELQTAVDLGRNERGKNLLHARTVARQA</sequence>
<dbReference type="OrthoDB" id="59699at2759"/>
<name>A0A175WAP4_9PEZI</name>
<keyword evidence="1" id="KW-0812">Transmembrane</keyword>
<accession>A0A175WAP4</accession>
<keyword evidence="1" id="KW-0472">Membrane</keyword>
<dbReference type="AlphaFoldDB" id="A0A175WAP4"/>
<keyword evidence="3" id="KW-1185">Reference proteome</keyword>
<dbReference type="EMBL" id="LCTW02000071">
    <property type="protein sequence ID" value="KXX80024.1"/>
    <property type="molecule type" value="Genomic_DNA"/>
</dbReference>
<keyword evidence="1" id="KW-1133">Transmembrane helix</keyword>